<dbReference type="Pfam" id="PF15613">
    <property type="entry name" value="WSD"/>
    <property type="match status" value="1"/>
</dbReference>
<protein>
    <recommendedName>
        <fullName evidence="12">PHD-type domain-containing protein</fullName>
    </recommendedName>
</protein>
<dbReference type="PROSITE" id="PS50016">
    <property type="entry name" value="ZF_PHD_2"/>
    <property type="match status" value="2"/>
</dbReference>
<dbReference type="InterPro" id="IPR013083">
    <property type="entry name" value="Znf_RING/FYVE/PHD"/>
</dbReference>
<name>A0AAU9IMW5_9CILI</name>
<sequence length="718" mass="83665">MVKNTKPSKQREKGKNKQDSRKLNSRRTSNAPTARKSRVSRSCICCKEKGILLPCNICSQAYHLTCLGLSESEVSFSHWVCADCTDNFEKRIREEEIRLVKSQKTDKETRDKKLYHKLMRTEADTLMKRFKKKHPDLVKGGKIFYPINDTLLWKNPELHEVEENDMPLPKVYHIHPEVLGDVLFISDFLFTFKDLLQTQKIGIDLLYNALNTQHENKIVKELHIGLLRPLVAKMIRKENSDKKLDRGLSYLLCRAQKIANLEEIMDSSYLILMESIFSSGLWNEFIEDSEQLIQKFEYFPISTTYYEKYTLQEKIQMISLLISMTLDSLQFYQEITKRIEKREILRKEKDDIHMQLKSFQKGKKGSLTSEEAGEINERLEEILAEMKGIRTRSECIGKDRNYSEYYVFPWEKRFLFVKRYKPIGGKGKESESGYWYYYNSKEEIESLKNCLCLKGIRETKLSFGLEKYLSELIPPTNPEESTSSEAELGEIDKSALLENTAYTLDNLKQKMKEAYTATLNTLGIGNSEVMDQIEASNTVFDLKEAFIALSNCTGSIPKEPTFEDEPVKKSKSEVFIWEDHGDLLQFWSQYLVGVEKSQELYLCYHIFAAVLYKYLDTHKPEIPPEETSYNLARRSYRLERLRKLHQIEEEFRNQDQTCYVCGEPGLMVCCDGCPKVAHQGCADLDEIPVGDWFCAECVEKAETMRVTRHRARLTKCRN</sequence>
<keyword evidence="11" id="KW-1185">Reference proteome</keyword>
<evidence type="ECO:0000259" key="8">
    <source>
        <dbReference type="PROSITE" id="PS50016"/>
    </source>
</evidence>
<feature type="domain" description="DDT" evidence="9">
    <location>
        <begin position="176"/>
        <end position="236"/>
    </location>
</feature>
<dbReference type="PROSITE" id="PS01359">
    <property type="entry name" value="ZF_PHD_1"/>
    <property type="match status" value="1"/>
</dbReference>
<dbReference type="InterPro" id="IPR001965">
    <property type="entry name" value="Znf_PHD"/>
</dbReference>
<evidence type="ECO:0000256" key="7">
    <source>
        <dbReference type="SAM" id="MobiDB-lite"/>
    </source>
</evidence>
<keyword evidence="3 6" id="KW-0863">Zinc-finger</keyword>
<feature type="domain" description="PHD-type" evidence="8">
    <location>
        <begin position="655"/>
        <end position="700"/>
    </location>
</feature>
<reference evidence="10" key="1">
    <citation type="submission" date="2021-09" db="EMBL/GenBank/DDBJ databases">
        <authorList>
            <consortium name="AG Swart"/>
            <person name="Singh M."/>
            <person name="Singh A."/>
            <person name="Seah K."/>
            <person name="Emmerich C."/>
        </authorList>
    </citation>
    <scope>NUCLEOTIDE SEQUENCE</scope>
    <source>
        <strain evidence="10">ATCC30299</strain>
    </source>
</reference>
<evidence type="ECO:0000256" key="4">
    <source>
        <dbReference type="ARBA" id="ARBA00022833"/>
    </source>
</evidence>
<keyword evidence="4" id="KW-0862">Zinc</keyword>
<dbReference type="EMBL" id="CAJZBQ010000010">
    <property type="protein sequence ID" value="CAG9313119.1"/>
    <property type="molecule type" value="Genomic_DNA"/>
</dbReference>
<dbReference type="Pfam" id="PF02791">
    <property type="entry name" value="DDT"/>
    <property type="match status" value="1"/>
</dbReference>
<feature type="domain" description="PHD-type" evidence="8">
    <location>
        <begin position="40"/>
        <end position="87"/>
    </location>
</feature>
<dbReference type="AlphaFoldDB" id="A0AAU9IMW5"/>
<dbReference type="InterPro" id="IPR028941">
    <property type="entry name" value="WHIM2_dom"/>
</dbReference>
<evidence type="ECO:0000313" key="11">
    <source>
        <dbReference type="Proteomes" id="UP001162131"/>
    </source>
</evidence>
<dbReference type="SMART" id="SM00249">
    <property type="entry name" value="PHD"/>
    <property type="match status" value="2"/>
</dbReference>
<keyword evidence="2" id="KW-0479">Metal-binding</keyword>
<organism evidence="10 11">
    <name type="scientific">Blepharisma stoltei</name>
    <dbReference type="NCBI Taxonomy" id="1481888"/>
    <lineage>
        <taxon>Eukaryota</taxon>
        <taxon>Sar</taxon>
        <taxon>Alveolata</taxon>
        <taxon>Ciliophora</taxon>
        <taxon>Postciliodesmatophora</taxon>
        <taxon>Heterotrichea</taxon>
        <taxon>Heterotrichida</taxon>
        <taxon>Blepharismidae</taxon>
        <taxon>Blepharisma</taxon>
    </lineage>
</organism>
<evidence type="ECO:0000256" key="3">
    <source>
        <dbReference type="ARBA" id="ARBA00022771"/>
    </source>
</evidence>
<evidence type="ECO:0000256" key="5">
    <source>
        <dbReference type="ARBA" id="ARBA00023242"/>
    </source>
</evidence>
<gene>
    <name evidence="10" type="ORF">BSTOLATCC_MIC8398</name>
</gene>
<feature type="region of interest" description="Disordered" evidence="7">
    <location>
        <begin position="1"/>
        <end position="34"/>
    </location>
</feature>
<keyword evidence="5" id="KW-0539">Nucleus</keyword>
<dbReference type="GO" id="GO:0005634">
    <property type="term" value="C:nucleus"/>
    <property type="evidence" value="ECO:0007669"/>
    <property type="project" value="UniProtKB-SubCell"/>
</dbReference>
<evidence type="ECO:0000256" key="2">
    <source>
        <dbReference type="ARBA" id="ARBA00022723"/>
    </source>
</evidence>
<dbReference type="InterPro" id="IPR053271">
    <property type="entry name" value="DDT_domain"/>
</dbReference>
<dbReference type="InterPro" id="IPR018501">
    <property type="entry name" value="DDT_dom"/>
</dbReference>
<dbReference type="Pfam" id="PF00628">
    <property type="entry name" value="PHD"/>
    <property type="match status" value="1"/>
</dbReference>
<evidence type="ECO:0000256" key="1">
    <source>
        <dbReference type="ARBA" id="ARBA00004123"/>
    </source>
</evidence>
<evidence type="ECO:0000259" key="9">
    <source>
        <dbReference type="PROSITE" id="PS50827"/>
    </source>
</evidence>
<evidence type="ECO:0000313" key="10">
    <source>
        <dbReference type="EMBL" id="CAG9313119.1"/>
    </source>
</evidence>
<dbReference type="PROSITE" id="PS50827">
    <property type="entry name" value="DDT"/>
    <property type="match status" value="1"/>
</dbReference>
<dbReference type="SUPFAM" id="SSF57903">
    <property type="entry name" value="FYVE/PHD zinc finger"/>
    <property type="match status" value="2"/>
</dbReference>
<dbReference type="InterPro" id="IPR019786">
    <property type="entry name" value="Zinc_finger_PHD-type_CS"/>
</dbReference>
<dbReference type="PANTHER" id="PTHR15546:SF2">
    <property type="entry name" value="DDT DOMAIN-CONTAINING PROTEIN DDB_G0282237"/>
    <property type="match status" value="1"/>
</dbReference>
<dbReference type="PANTHER" id="PTHR15546">
    <property type="entry name" value="BROMODOMAIN ADJACENT TO ZINC FINGER DOMAIN, 2A"/>
    <property type="match status" value="1"/>
</dbReference>
<dbReference type="Gene3D" id="3.30.40.10">
    <property type="entry name" value="Zinc/RING finger domain, C3HC4 (zinc finger)"/>
    <property type="match status" value="2"/>
</dbReference>
<dbReference type="InterPro" id="IPR019787">
    <property type="entry name" value="Znf_PHD-finger"/>
</dbReference>
<comment type="subcellular location">
    <subcellularLocation>
        <location evidence="1">Nucleus</location>
    </subcellularLocation>
</comment>
<dbReference type="InterPro" id="IPR011011">
    <property type="entry name" value="Znf_FYVE_PHD"/>
</dbReference>
<dbReference type="GO" id="GO:0008270">
    <property type="term" value="F:zinc ion binding"/>
    <property type="evidence" value="ECO:0007669"/>
    <property type="project" value="UniProtKB-KW"/>
</dbReference>
<evidence type="ECO:0008006" key="12">
    <source>
        <dbReference type="Google" id="ProtNLM"/>
    </source>
</evidence>
<evidence type="ECO:0000256" key="6">
    <source>
        <dbReference type="PROSITE-ProRule" id="PRU00146"/>
    </source>
</evidence>
<feature type="compositionally biased region" description="Basic and acidic residues" evidence="7">
    <location>
        <begin position="9"/>
        <end position="22"/>
    </location>
</feature>
<proteinExistence type="predicted"/>
<dbReference type="Proteomes" id="UP001162131">
    <property type="component" value="Unassembled WGS sequence"/>
</dbReference>
<comment type="caution">
    <text evidence="10">The sequence shown here is derived from an EMBL/GenBank/DDBJ whole genome shotgun (WGS) entry which is preliminary data.</text>
</comment>
<accession>A0AAU9IMW5</accession>